<proteinExistence type="predicted"/>
<dbReference type="OrthoDB" id="9909311at2759"/>
<name>A0A813NUZ5_9BILA</name>
<keyword evidence="4" id="KW-1185">Reference proteome</keyword>
<organism evidence="3 4">
    <name type="scientific">Brachionus calyciflorus</name>
    <dbReference type="NCBI Taxonomy" id="104777"/>
    <lineage>
        <taxon>Eukaryota</taxon>
        <taxon>Metazoa</taxon>
        <taxon>Spiralia</taxon>
        <taxon>Gnathifera</taxon>
        <taxon>Rotifera</taxon>
        <taxon>Eurotatoria</taxon>
        <taxon>Monogononta</taxon>
        <taxon>Pseudotrocha</taxon>
        <taxon>Ploima</taxon>
        <taxon>Brachionidae</taxon>
        <taxon>Brachionus</taxon>
    </lineage>
</organism>
<dbReference type="EMBL" id="CAJNOC010000323">
    <property type="protein sequence ID" value="CAF0744946.1"/>
    <property type="molecule type" value="Genomic_DNA"/>
</dbReference>
<dbReference type="Proteomes" id="UP000663879">
    <property type="component" value="Unassembled WGS sequence"/>
</dbReference>
<dbReference type="InterPro" id="IPR035940">
    <property type="entry name" value="CAP_sf"/>
</dbReference>
<dbReference type="SMART" id="SM00198">
    <property type="entry name" value="SCP"/>
    <property type="match status" value="1"/>
</dbReference>
<dbReference type="AlphaFoldDB" id="A0A813NUZ5"/>
<dbReference type="Gene3D" id="3.40.33.10">
    <property type="entry name" value="CAP"/>
    <property type="match status" value="1"/>
</dbReference>
<evidence type="ECO:0000256" key="1">
    <source>
        <dbReference type="SAM" id="SignalP"/>
    </source>
</evidence>
<evidence type="ECO:0000313" key="4">
    <source>
        <dbReference type="Proteomes" id="UP000663879"/>
    </source>
</evidence>
<comment type="caution">
    <text evidence="3">The sequence shown here is derived from an EMBL/GenBank/DDBJ whole genome shotgun (WGS) entry which is preliminary data.</text>
</comment>
<evidence type="ECO:0000313" key="3">
    <source>
        <dbReference type="EMBL" id="CAF0744946.1"/>
    </source>
</evidence>
<keyword evidence="1" id="KW-0732">Signal</keyword>
<dbReference type="InterPro" id="IPR014044">
    <property type="entry name" value="CAP_dom"/>
</dbReference>
<protein>
    <recommendedName>
        <fullName evidence="2">SCP domain-containing protein</fullName>
    </recommendedName>
</protein>
<evidence type="ECO:0000259" key="2">
    <source>
        <dbReference type="SMART" id="SM00198"/>
    </source>
</evidence>
<reference evidence="3" key="1">
    <citation type="submission" date="2021-02" db="EMBL/GenBank/DDBJ databases">
        <authorList>
            <person name="Nowell W R."/>
        </authorList>
    </citation>
    <scope>NUCLEOTIDE SEQUENCE</scope>
    <source>
        <strain evidence="3">Ploen Becks lab</strain>
    </source>
</reference>
<feature type="chain" id="PRO_5032534927" description="SCP domain-containing protein" evidence="1">
    <location>
        <begin position="18"/>
        <end position="234"/>
    </location>
</feature>
<accession>A0A813NUZ5</accession>
<dbReference type="InterPro" id="IPR001283">
    <property type="entry name" value="CRISP-related"/>
</dbReference>
<feature type="signal peptide" evidence="1">
    <location>
        <begin position="1"/>
        <end position="17"/>
    </location>
</feature>
<dbReference type="Pfam" id="PF00188">
    <property type="entry name" value="CAP"/>
    <property type="match status" value="1"/>
</dbReference>
<gene>
    <name evidence="3" type="ORF">OXX778_LOCUS3595</name>
</gene>
<feature type="domain" description="SCP" evidence="2">
    <location>
        <begin position="29"/>
        <end position="166"/>
    </location>
</feature>
<dbReference type="SUPFAM" id="SSF55797">
    <property type="entry name" value="PR-1-like"/>
    <property type="match status" value="1"/>
</dbReference>
<dbReference type="PANTHER" id="PTHR10334">
    <property type="entry name" value="CYSTEINE-RICH SECRETORY PROTEIN-RELATED"/>
    <property type="match status" value="1"/>
</dbReference>
<sequence>MISKLFLTLLIFGSTFSQNQDPSPECLSIFRNAALKKHNELRALHGSPPLTLNLTISIFSQNYANYLAKNLMFAYNVSSYGMNLARALAPIGHLDCKYWADFMTKQWYDEKNIYEIKNPHNIASFRFTQLVWKDTSQIGIGLSIANISLNKNKYNFVYYVANYFKPDKTDVKIAEEFNVERSTVTKVFQRKDKYINLANEEATSKKSRIQLGYFSLVEEARYKWYLAAKSANIP</sequence>